<dbReference type="InterPro" id="IPR008979">
    <property type="entry name" value="Galactose-bd-like_sf"/>
</dbReference>
<proteinExistence type="predicted"/>
<feature type="domain" description="F5/8 type C" evidence="2">
    <location>
        <begin position="1482"/>
        <end position="1628"/>
    </location>
</feature>
<evidence type="ECO:0000259" key="2">
    <source>
        <dbReference type="PROSITE" id="PS50022"/>
    </source>
</evidence>
<feature type="compositionally biased region" description="Low complexity" evidence="1">
    <location>
        <begin position="895"/>
        <end position="907"/>
    </location>
</feature>
<feature type="region of interest" description="Disordered" evidence="1">
    <location>
        <begin position="654"/>
        <end position="675"/>
    </location>
</feature>
<dbReference type="OrthoDB" id="6381855at2759"/>
<dbReference type="Gene3D" id="2.60.120.260">
    <property type="entry name" value="Galactose-binding domain-like"/>
    <property type="match status" value="1"/>
</dbReference>
<evidence type="ECO:0000256" key="1">
    <source>
        <dbReference type="SAM" id="MobiDB-lite"/>
    </source>
</evidence>
<dbReference type="EMBL" id="CAJPEV010001721">
    <property type="protein sequence ID" value="CAG0894027.1"/>
    <property type="molecule type" value="Genomic_DNA"/>
</dbReference>
<evidence type="ECO:0000313" key="4">
    <source>
        <dbReference type="Proteomes" id="UP000677054"/>
    </source>
</evidence>
<gene>
    <name evidence="3" type="ORF">DSTB1V02_LOCUS7962</name>
</gene>
<evidence type="ECO:0000313" key="3">
    <source>
        <dbReference type="EMBL" id="CAD7248141.1"/>
    </source>
</evidence>
<dbReference type="InterPro" id="IPR000421">
    <property type="entry name" value="FA58C"/>
</dbReference>
<dbReference type="PROSITE" id="PS50022">
    <property type="entry name" value="FA58C_3"/>
    <property type="match status" value="1"/>
</dbReference>
<dbReference type="SUPFAM" id="SSF49785">
    <property type="entry name" value="Galactose-binding domain-like"/>
    <property type="match status" value="1"/>
</dbReference>
<reference evidence="3" key="1">
    <citation type="submission" date="2020-11" db="EMBL/GenBank/DDBJ databases">
        <authorList>
            <person name="Tran Van P."/>
        </authorList>
    </citation>
    <scope>NUCLEOTIDE SEQUENCE</scope>
</reference>
<dbReference type="Proteomes" id="UP000677054">
    <property type="component" value="Unassembled WGS sequence"/>
</dbReference>
<organism evidence="3">
    <name type="scientific">Darwinula stevensoni</name>
    <dbReference type="NCBI Taxonomy" id="69355"/>
    <lineage>
        <taxon>Eukaryota</taxon>
        <taxon>Metazoa</taxon>
        <taxon>Ecdysozoa</taxon>
        <taxon>Arthropoda</taxon>
        <taxon>Crustacea</taxon>
        <taxon>Oligostraca</taxon>
        <taxon>Ostracoda</taxon>
        <taxon>Podocopa</taxon>
        <taxon>Podocopida</taxon>
        <taxon>Darwinulocopina</taxon>
        <taxon>Darwinuloidea</taxon>
        <taxon>Darwinulidae</taxon>
        <taxon>Darwinula</taxon>
    </lineage>
</organism>
<sequence>MKYGRSGLLARLSAEPFRPQVSGFLEGNPFLCAAVIIKQNPPPFHSNDVDVGTSLEEHVREKRKDKETQARGWSCKESNPRHHRLVECDPDIQTTRPPYPPNKTGLVAGTTPADTNITLTSVSGSTSAVFGDSLDYTITIILPSGSMNVSVEIFTSDADTGAVAFHLSDVKVVTSATAITPAVTGITPVYYVNSYFDWVYDHVILNFGTLTNADTDTTNYALSTFTVSFKATAVLANSSLTSSKILAGMDYGASNYVWVAEDTITISLTETYNPNVILTGTNVWTDGNTAFTLTAYMIRAPPNLRLQIYSPNITADLLDKFTLSYVGRSLGSGFACSVGPDSRTTYTVTRSPSTASVMLSELYEINLINCGTENISDVNNAVTFTFSLSVMPGTPPNTTIPLSAALNMNNVKTIYIGAITAVTPELTTPGPGTVASLVMNTPVSPIPDGGTVYIDTQIEVTAGALDFQCTVTPSEAATLALGVQYMRCGSNIAQFNALTSPDYITYSGNTMTFRLKLVHAAVATDSIQSKVYLLVAVTDEEGTPPSNGQSFTVSISCASLTSQTTVNILDSVLSTVAPSASLNYAIGTTSTQWPVSGQVSLDLTFNVPRTSPCFLAFLEESFGMMRYSDKIPHGSLSVLPSSLSSALSSSLSSSSLLPPSPPPFDGTPRGPGSSAKCANAVMSKMQAEFMSQANFTAYDIRICRVEFSFIGRNLITLQSQKGTLEMNASQLLTTPNRSFVDYWVLPIGSVSAPLIPVITVNATDYYATLNMVAELPLQDPSKSISGIYTLQSGIRLSSSIIFGGQANFTVAPNYIPIAGSKAVLLVVAPTTPILPARMFEADLYLKIKPQTHGRFRLRVSAPAAQPVTVCTLRIKDAGRNFPCLDRSPEGKWGPTQSTRISSTRQSTASGKAMNQEVLLELGIVSNVGTYTSNPAVVAMDESTILVSVLGQLTELSQNAAVTQAVLNVTMEDVSSPTIVSSQNLIVPVNGSAAVTVGNFTGVTATFLDYYDPFTGYYPMVSKVIVAHILIPPGNNYLKLSALFEVVTPGVEVCQAHLVKVGSNIPCLNGTINDEYQPAYNLGAKVGVSAFLGSVCTGTGLANDTYMDVAVSFIVPSNLGPVELKVSLVDNAGSPTAINTMTVSPTAATPNETYVLGSNVTVTGNGSTITLNPGRIATFGFSMSVPMGAYIQFNPVIQTPSLGGRAQMTVNAVRVLNAGTNLLCLKAQNRFSSGLSQSENITSNFSSQTDLAKVQFGMVRDTGLTGVLGIPSATDDIVQMEVDVELTDHPANLNGITLLVYLGINYPDVIVVGFQQFVVSRTGNERPDIDVNLFLISPAQAMPFPRNYDVDLRATVAHTNMSSREANNARVRIVLPPYVTPETASISTNKTIAWVNATDVLDIVFDRILFSDVIDMNVTVKVNPNDMMTPRGTSTGLNATTLIRLICNMDPLPGTAIGSAKWPSASTDFYYCGKTDYVNYAIVDNAPLGMQSLEIQDCQLGASSAYDDASAPKFARMGQTSGVWSPGIVPGDEYRPYLQVNFGNYTQVTSIMIEKPMTSYRTIESFTLQRSIDTVTFLFHESGSFSASGVYNLTDPLFGRAMRLVIESASDPAQNETKHIGVRAEFYGCTLSADVADHCAFPAPPTRMTNDSGQWRHFAVDTVRDLVYFCDYNPKTDDMSCFSGDPNSNTWTALPPYISQIAGFDRTHMYILAHDKYQRAYLSSEDGVKWMVIDKTEYQTAIASATFQQSVAVPGNPSGATSVAFPNSAWTADFSGLMRLNVRVVDWSNCCR</sequence>
<protein>
    <recommendedName>
        <fullName evidence="2">F5/8 type C domain-containing protein</fullName>
    </recommendedName>
</protein>
<keyword evidence="4" id="KW-1185">Reference proteome</keyword>
<feature type="region of interest" description="Disordered" evidence="1">
    <location>
        <begin position="885"/>
        <end position="907"/>
    </location>
</feature>
<dbReference type="EMBL" id="LR901238">
    <property type="protein sequence ID" value="CAD7248141.1"/>
    <property type="molecule type" value="Genomic_DNA"/>
</dbReference>
<name>A0A7R8XCS2_9CRUS</name>
<accession>A0A7R8XCS2</accession>